<protein>
    <recommendedName>
        <fullName evidence="3">Pre-mRNA splicing Prp18-interacting factor</fullName>
    </recommendedName>
</protein>
<reference evidence="2" key="1">
    <citation type="journal article" date="2019" name="Sci. Rep.">
        <title>Draft genome of Tanacetum cinerariifolium, the natural source of mosquito coil.</title>
        <authorList>
            <person name="Yamashiro T."/>
            <person name="Shiraishi A."/>
            <person name="Satake H."/>
            <person name="Nakayama K."/>
        </authorList>
    </citation>
    <scope>NUCLEOTIDE SEQUENCE</scope>
</reference>
<evidence type="ECO:0000256" key="1">
    <source>
        <dbReference type="SAM" id="MobiDB-lite"/>
    </source>
</evidence>
<dbReference type="EMBL" id="BKCJ010001754">
    <property type="protein sequence ID" value="GEU43774.1"/>
    <property type="molecule type" value="Genomic_DNA"/>
</dbReference>
<evidence type="ECO:0000313" key="2">
    <source>
        <dbReference type="EMBL" id="GEU43774.1"/>
    </source>
</evidence>
<dbReference type="AlphaFoldDB" id="A0A6L2K7B4"/>
<gene>
    <name evidence="2" type="ORF">Tci_015752</name>
</gene>
<accession>A0A6L2K7B4</accession>
<organism evidence="2">
    <name type="scientific">Tanacetum cinerariifolium</name>
    <name type="common">Dalmatian daisy</name>
    <name type="synonym">Chrysanthemum cinerariifolium</name>
    <dbReference type="NCBI Taxonomy" id="118510"/>
    <lineage>
        <taxon>Eukaryota</taxon>
        <taxon>Viridiplantae</taxon>
        <taxon>Streptophyta</taxon>
        <taxon>Embryophyta</taxon>
        <taxon>Tracheophyta</taxon>
        <taxon>Spermatophyta</taxon>
        <taxon>Magnoliopsida</taxon>
        <taxon>eudicotyledons</taxon>
        <taxon>Gunneridae</taxon>
        <taxon>Pentapetalae</taxon>
        <taxon>asterids</taxon>
        <taxon>campanulids</taxon>
        <taxon>Asterales</taxon>
        <taxon>Asteraceae</taxon>
        <taxon>Asteroideae</taxon>
        <taxon>Anthemideae</taxon>
        <taxon>Anthemidinae</taxon>
        <taxon>Tanacetum</taxon>
    </lineage>
</organism>
<feature type="region of interest" description="Disordered" evidence="1">
    <location>
        <begin position="91"/>
        <end position="116"/>
    </location>
</feature>
<proteinExistence type="predicted"/>
<evidence type="ECO:0008006" key="3">
    <source>
        <dbReference type="Google" id="ProtNLM"/>
    </source>
</evidence>
<name>A0A6L2K7B4_TANCI</name>
<feature type="region of interest" description="Disordered" evidence="1">
    <location>
        <begin position="312"/>
        <end position="343"/>
    </location>
</feature>
<comment type="caution">
    <text evidence="2">The sequence shown here is derived from an EMBL/GenBank/DDBJ whole genome shotgun (WGS) entry which is preliminary data.</text>
</comment>
<sequence length="585" mass="65617">MNGYKVCSSCGAWYTKSCACSKRGFASKFVHKTPNSSQRLPRDCAKCGNPVDGHYCRHCALLRKKSKEVWLKICTEQNFFQDFLNTFESSNGDSNVSPQEPIVLNQDPDEKSSQSPPQIDNQCCYGCGDPLDGIFCQRFTCESCGNDAHIAIIVRQKFLLPLIQSHAIIKTLELAEYINIPIWNRPAFSSHDDDDEDYTIAITPEEPDNSLSIGDEHLDTILATESNKVIKSSVENLVPIPSESEGIPNKACDVPFCDNSSPLDVLKDQFEEFFDSNDDSTSIDDDYFSIDNIDYVEASPLDSELIKYLNDNPTPDHVLKPPSPSPIPVEDSDSFLEKSDTSLSYSDNSLPEYETFINHTEETNSSSTTTHADYSVTKYDSFLFEIEPDQGKLTSIVMKYNLAEPRVHVPNVLTTHPTLMLESDFIPSNNSLPEYDIFYFDIEEKNSGSTTIHADISLPDLECFNFNSEPDPGELTSIVDFGIRENVLSATNVNLPPEEDQSPLFAYVVWIFLSFLTYHVVPPNLLSFGNEDTIFDTGISNYHFPSLLPDVSHWCETFMKLSVCSKLLNESPMEILFSKLSPGMN</sequence>